<evidence type="ECO:0000313" key="9">
    <source>
        <dbReference type="EMBL" id="ANY17302.1"/>
    </source>
</evidence>
<gene>
    <name evidence="10" type="primary">mdlB_1</name>
    <name evidence="9" type="ORF">BBN53_16325</name>
    <name evidence="10" type="ORF">ERS370011_01722</name>
</gene>
<evidence type="ECO:0000313" key="11">
    <source>
        <dbReference type="Proteomes" id="UP000053096"/>
    </source>
</evidence>
<dbReference type="FunFam" id="3.20.20.70:FF:000029">
    <property type="entry name" value="L-lactate dehydrogenase"/>
    <property type="match status" value="1"/>
</dbReference>
<dbReference type="EMBL" id="CYTV01000004">
    <property type="protein sequence ID" value="CUI68539.1"/>
    <property type="molecule type" value="Genomic_DNA"/>
</dbReference>
<dbReference type="PANTHER" id="PTHR10578:SF107">
    <property type="entry name" value="2-HYDROXYACID OXIDASE 1"/>
    <property type="match status" value="1"/>
</dbReference>
<evidence type="ECO:0000256" key="2">
    <source>
        <dbReference type="ARBA" id="ARBA00022630"/>
    </source>
</evidence>
<dbReference type="GO" id="GO:0033720">
    <property type="term" value="F:(S)-mandelate dehydrogenase activity"/>
    <property type="evidence" value="ECO:0007669"/>
    <property type="project" value="UniProtKB-EC"/>
</dbReference>
<accession>A0A0J6C576</accession>
<dbReference type="InterPro" id="IPR013785">
    <property type="entry name" value="Aldolase_TIM"/>
</dbReference>
<evidence type="ECO:0000259" key="8">
    <source>
        <dbReference type="PROSITE" id="PS51349"/>
    </source>
</evidence>
<sequence length="396" mass="43291">MNPKKLLSVADFERAAQAILPRAVFGYVNGGTEDCLTLAANRSAFRSVQFRPRGLVGVADRTQEVELWGRRYRHPFGIAPMGVTAMCRHRCEWDLAKAASEAGIPFVLSGLSTLAMETVREADADFWYQGYLPGDKEVIAPLLERLRANGVKVLVVTIDTPLGANRENNQRNGFTIPFRFSGGLLWDGIRHPRWSANVFARTLLSDREIPRFCNVAADARGYRITEEPKGGLRGGRDRLDWSHLAWMREIWPGRIVLKGVAHPDDARRAEHMGLDGVIVSNHGGRQLDGAQGALDALPEVVAAVASTFPVMIDGGFRRGTDILKAIALGARMVFLGRPFLYGASVAGQAGVARVIDILGSEIDRNLGLLGCRDVSGLDMDFIAPRPQRPETSISPG</sequence>
<dbReference type="PANTHER" id="PTHR10578">
    <property type="entry name" value="S -2-HYDROXY-ACID OXIDASE-RELATED"/>
    <property type="match status" value="1"/>
</dbReference>
<dbReference type="PROSITE" id="PS00557">
    <property type="entry name" value="FMN_HYDROXY_ACID_DH_1"/>
    <property type="match status" value="1"/>
</dbReference>
<feature type="binding site" evidence="7">
    <location>
        <position position="258"/>
    </location>
    <ligand>
        <name>FMN</name>
        <dbReference type="ChEBI" id="CHEBI:58210"/>
    </ligand>
</feature>
<dbReference type="GO" id="GO:0009060">
    <property type="term" value="P:aerobic respiration"/>
    <property type="evidence" value="ECO:0007669"/>
    <property type="project" value="TreeGrafter"/>
</dbReference>
<dbReference type="PROSITE" id="PS51349">
    <property type="entry name" value="FMN_HYDROXY_ACID_DH_2"/>
    <property type="match status" value="1"/>
</dbReference>
<evidence type="ECO:0000256" key="7">
    <source>
        <dbReference type="PIRSR" id="PIRSR000138-2"/>
    </source>
</evidence>
<dbReference type="InterPro" id="IPR000262">
    <property type="entry name" value="FMN-dep_DH"/>
</dbReference>
<feature type="binding site" evidence="7">
    <location>
        <begin position="313"/>
        <end position="317"/>
    </location>
    <ligand>
        <name>FMN</name>
        <dbReference type="ChEBI" id="CHEBI:58210"/>
    </ligand>
</feature>
<dbReference type="InterPro" id="IPR008259">
    <property type="entry name" value="FMN_hydac_DH_AS"/>
</dbReference>
<dbReference type="GO" id="GO:0005886">
    <property type="term" value="C:plasma membrane"/>
    <property type="evidence" value="ECO:0007669"/>
    <property type="project" value="TreeGrafter"/>
</dbReference>
<keyword evidence="12" id="KW-1185">Reference proteome</keyword>
<evidence type="ECO:0000313" key="12">
    <source>
        <dbReference type="Proteomes" id="UP000092950"/>
    </source>
</evidence>
<comment type="cofactor">
    <cofactor evidence="1">
        <name>FMN</name>
        <dbReference type="ChEBI" id="CHEBI:58210"/>
    </cofactor>
</comment>
<name>A0A0J6C576_9BORD</name>
<dbReference type="Gene3D" id="3.20.20.70">
    <property type="entry name" value="Aldolase class I"/>
    <property type="match status" value="1"/>
</dbReference>
<feature type="binding site" evidence="7">
    <location>
        <position position="129"/>
    </location>
    <ligand>
        <name>FMN</name>
        <dbReference type="ChEBI" id="CHEBI:58210"/>
    </ligand>
</feature>
<keyword evidence="3 7" id="KW-0288">FMN</keyword>
<reference evidence="10 11" key="1">
    <citation type="submission" date="2015-09" db="EMBL/GenBank/DDBJ databases">
        <authorList>
            <person name="Jackson K.R."/>
            <person name="Lunt B.L."/>
            <person name="Fisher J.N.B."/>
            <person name="Gardner A.V."/>
            <person name="Bailey M.E."/>
            <person name="Deus L.M."/>
            <person name="Earl A.S."/>
            <person name="Gibby P.D."/>
            <person name="Hartmann K.A."/>
            <person name="Liu J.E."/>
            <person name="Manci A.M."/>
            <person name="Nielsen D.A."/>
            <person name="Solomon M.B."/>
            <person name="Breakwell D.P."/>
            <person name="Burnett S.H."/>
            <person name="Grose J.H."/>
        </authorList>
    </citation>
    <scope>NUCLEOTIDE SEQUENCE [LARGE SCALE GENOMIC DNA]</scope>
    <source>
        <strain evidence="10 11">2789STDY5608636</strain>
    </source>
</reference>
<evidence type="ECO:0000313" key="10">
    <source>
        <dbReference type="EMBL" id="CUI68539.1"/>
    </source>
</evidence>
<accession>A0A0M7ELU1</accession>
<feature type="binding site" evidence="7">
    <location>
        <position position="280"/>
    </location>
    <ligand>
        <name>FMN</name>
        <dbReference type="ChEBI" id="CHEBI:58210"/>
    </ligand>
</feature>
<keyword evidence="2 7" id="KW-0285">Flavoprotein</keyword>
<comment type="similarity">
    <text evidence="5">Belongs to the FMN-dependent alpha-hydroxy acid dehydrogenase family.</text>
</comment>
<feature type="binding site" evidence="7">
    <location>
        <position position="157"/>
    </location>
    <ligand>
        <name>FMN</name>
        <dbReference type="ChEBI" id="CHEBI:58210"/>
    </ligand>
</feature>
<feature type="active site" description="Proton acceptor" evidence="6">
    <location>
        <position position="282"/>
    </location>
</feature>
<feature type="binding site" evidence="7">
    <location>
        <begin position="336"/>
        <end position="337"/>
    </location>
    <ligand>
        <name>FMN</name>
        <dbReference type="ChEBI" id="CHEBI:58210"/>
    </ligand>
</feature>
<keyword evidence="4 10" id="KW-0560">Oxidoreductase</keyword>
<evidence type="ECO:0000256" key="3">
    <source>
        <dbReference type="ARBA" id="ARBA00022643"/>
    </source>
</evidence>
<dbReference type="EC" id="1.1.99.31" evidence="10"/>
<feature type="binding site" evidence="7">
    <location>
        <position position="27"/>
    </location>
    <ligand>
        <name>glyoxylate</name>
        <dbReference type="ChEBI" id="CHEBI:36655"/>
    </ligand>
</feature>
<reference evidence="9 12" key="2">
    <citation type="submission" date="2016-07" db="EMBL/GenBank/DDBJ databases">
        <title>Complete genome sequences of Bordetella pseudohinzii.</title>
        <authorList>
            <person name="Spilker T."/>
            <person name="Darrah R."/>
            <person name="LiPuma J.J."/>
        </authorList>
    </citation>
    <scope>NUCLEOTIDE SEQUENCE [LARGE SCALE GENOMIC DNA]</scope>
    <source>
        <strain evidence="9 12">HI4681</strain>
    </source>
</reference>
<organism evidence="10 11">
    <name type="scientific">Bordetella pseudohinzii</name>
    <dbReference type="NCBI Taxonomy" id="1331258"/>
    <lineage>
        <taxon>Bacteria</taxon>
        <taxon>Pseudomonadati</taxon>
        <taxon>Pseudomonadota</taxon>
        <taxon>Betaproteobacteria</taxon>
        <taxon>Burkholderiales</taxon>
        <taxon>Alcaligenaceae</taxon>
        <taxon>Bordetella</taxon>
    </lineage>
</organism>
<feature type="binding site" evidence="7">
    <location>
        <position position="109"/>
    </location>
    <ligand>
        <name>FMN</name>
        <dbReference type="ChEBI" id="CHEBI:58210"/>
    </ligand>
</feature>
<feature type="binding site" evidence="7">
    <location>
        <position position="166"/>
    </location>
    <ligand>
        <name>glyoxylate</name>
        <dbReference type="ChEBI" id="CHEBI:36655"/>
    </ligand>
</feature>
<dbReference type="Proteomes" id="UP000053096">
    <property type="component" value="Unassembled WGS sequence"/>
</dbReference>
<dbReference type="GO" id="GO:0004459">
    <property type="term" value="F:L-lactate dehydrogenase (NAD+) activity"/>
    <property type="evidence" value="ECO:0007669"/>
    <property type="project" value="TreeGrafter"/>
</dbReference>
<feature type="domain" description="FMN hydroxy acid dehydrogenase" evidence="8">
    <location>
        <begin position="1"/>
        <end position="387"/>
    </location>
</feature>
<feature type="binding site" evidence="7">
    <location>
        <position position="285"/>
    </location>
    <ligand>
        <name>glyoxylate</name>
        <dbReference type="ChEBI" id="CHEBI:36655"/>
    </ligand>
</feature>
<evidence type="ECO:0000256" key="1">
    <source>
        <dbReference type="ARBA" id="ARBA00001917"/>
    </source>
</evidence>
<feature type="binding site" evidence="7">
    <location>
        <position position="131"/>
    </location>
    <ligand>
        <name>glyoxylate</name>
        <dbReference type="ChEBI" id="CHEBI:36655"/>
    </ligand>
</feature>
<dbReference type="InterPro" id="IPR037396">
    <property type="entry name" value="FMN_HAD"/>
</dbReference>
<dbReference type="Proteomes" id="UP000092950">
    <property type="component" value="Chromosome"/>
</dbReference>
<dbReference type="InterPro" id="IPR012133">
    <property type="entry name" value="Alpha-hydoxy_acid_DH_FMN"/>
</dbReference>
<feature type="binding site" evidence="7">
    <location>
        <begin position="80"/>
        <end position="82"/>
    </location>
    <ligand>
        <name>FMN</name>
        <dbReference type="ChEBI" id="CHEBI:58210"/>
    </ligand>
</feature>
<dbReference type="GO" id="GO:0010181">
    <property type="term" value="F:FMN binding"/>
    <property type="evidence" value="ECO:0007669"/>
    <property type="project" value="InterPro"/>
</dbReference>
<dbReference type="Pfam" id="PF01070">
    <property type="entry name" value="FMN_dh"/>
    <property type="match status" value="1"/>
</dbReference>
<dbReference type="OrthoDB" id="8717062at2"/>
<dbReference type="PIRSF" id="PIRSF000138">
    <property type="entry name" value="Al-hdrx_acd_dh"/>
    <property type="match status" value="1"/>
</dbReference>
<feature type="binding site" evidence="7">
    <location>
        <position position="282"/>
    </location>
    <ligand>
        <name>glyoxylate</name>
        <dbReference type="ChEBI" id="CHEBI:36655"/>
    </ligand>
</feature>
<dbReference type="SUPFAM" id="SSF51395">
    <property type="entry name" value="FMN-linked oxidoreductases"/>
    <property type="match status" value="1"/>
</dbReference>
<evidence type="ECO:0000256" key="4">
    <source>
        <dbReference type="ARBA" id="ARBA00023002"/>
    </source>
</evidence>
<dbReference type="RefSeq" id="WP_043213614.1">
    <property type="nucleotide sequence ID" value="NZ_CAJGUQ010000187.1"/>
</dbReference>
<protein>
    <submittedName>
        <fullName evidence="10">(S)-mandelate dehydrogenase</fullName>
        <ecNumber evidence="10">1.1.99.31</ecNumber>
    </submittedName>
    <submittedName>
        <fullName evidence="9">Alpha-hydroxy-acid oxidizing enzyme</fullName>
    </submittedName>
</protein>
<dbReference type="CDD" id="cd02809">
    <property type="entry name" value="alpha_hydroxyacid_oxid_FMN"/>
    <property type="match status" value="1"/>
</dbReference>
<dbReference type="AlphaFoldDB" id="A0A0J6C576"/>
<evidence type="ECO:0000256" key="6">
    <source>
        <dbReference type="PIRSR" id="PIRSR000138-1"/>
    </source>
</evidence>
<evidence type="ECO:0000256" key="5">
    <source>
        <dbReference type="ARBA" id="ARBA00024042"/>
    </source>
</evidence>
<dbReference type="KEGG" id="bpdz:BBN53_16325"/>
<dbReference type="EMBL" id="CP016440">
    <property type="protein sequence ID" value="ANY17302.1"/>
    <property type="molecule type" value="Genomic_DNA"/>
</dbReference>
<proteinExistence type="inferred from homology"/>